<reference evidence="3 4" key="1">
    <citation type="submission" date="2019-09" db="EMBL/GenBank/DDBJ databases">
        <title>Mumia zhuanghuii sp. nov. isolated from the intestinal contents of plateau pika (Ochotona curzoniae) in the Qinghai-Tibet plateau of China.</title>
        <authorList>
            <person name="Tian Z."/>
        </authorList>
    </citation>
    <scope>NUCLEOTIDE SEQUENCE [LARGE SCALE GENOMIC DNA]</scope>
    <source>
        <strain evidence="4">350</strain>
    </source>
</reference>
<dbReference type="InterPro" id="IPR026004">
    <property type="entry name" value="Septum_form"/>
</dbReference>
<dbReference type="Pfam" id="PF13845">
    <property type="entry name" value="Septum_form"/>
    <property type="match status" value="1"/>
</dbReference>
<proteinExistence type="predicted"/>
<feature type="region of interest" description="Disordered" evidence="1">
    <location>
        <begin position="29"/>
        <end position="56"/>
    </location>
</feature>
<protein>
    <recommendedName>
        <fullName evidence="2">Septum formation-related domain-containing protein</fullName>
    </recommendedName>
</protein>
<dbReference type="AlphaFoldDB" id="A0A5Q6S096"/>
<name>A0A5Q6S096_9ACTN</name>
<comment type="caution">
    <text evidence="3">The sequence shown here is derived from an EMBL/GenBank/DDBJ whole genome shotgun (WGS) entry which is preliminary data.</text>
</comment>
<evidence type="ECO:0000256" key="1">
    <source>
        <dbReference type="SAM" id="MobiDB-lite"/>
    </source>
</evidence>
<dbReference type="EMBL" id="VDFQ02000002">
    <property type="protein sequence ID" value="KAA1423649.1"/>
    <property type="molecule type" value="Genomic_DNA"/>
</dbReference>
<dbReference type="PROSITE" id="PS51257">
    <property type="entry name" value="PROKAR_LIPOPROTEIN"/>
    <property type="match status" value="1"/>
</dbReference>
<dbReference type="RefSeq" id="WP_149769168.1">
    <property type="nucleotide sequence ID" value="NZ_VDFQ02000002.1"/>
</dbReference>
<feature type="domain" description="Septum formation-related" evidence="2">
    <location>
        <begin position="73"/>
        <end position="275"/>
    </location>
</feature>
<gene>
    <name evidence="3" type="ORF">FE697_008675</name>
</gene>
<accession>A0A5Q6S096</accession>
<evidence type="ECO:0000313" key="3">
    <source>
        <dbReference type="EMBL" id="KAA1423649.1"/>
    </source>
</evidence>
<evidence type="ECO:0000259" key="2">
    <source>
        <dbReference type="Pfam" id="PF13845"/>
    </source>
</evidence>
<organism evidence="3 4">
    <name type="scientific">Mumia zhuanghuii</name>
    <dbReference type="NCBI Taxonomy" id="2585211"/>
    <lineage>
        <taxon>Bacteria</taxon>
        <taxon>Bacillati</taxon>
        <taxon>Actinomycetota</taxon>
        <taxon>Actinomycetes</taxon>
        <taxon>Propionibacteriales</taxon>
        <taxon>Nocardioidaceae</taxon>
        <taxon>Mumia</taxon>
    </lineage>
</organism>
<dbReference type="Proteomes" id="UP000307768">
    <property type="component" value="Unassembled WGS sequence"/>
</dbReference>
<dbReference type="OrthoDB" id="3381205at2"/>
<sequence length="284" mass="30164">METRHHVLGRTVGALTAVLTMSLAACTGDGASEDADSTGETSAETTPSPTPTPAPRPVVDACYRLTLQQLDEAQLDVAAVPCTQPHTTQTYLMATLPADLDPLDGSAVAAAADRRCRTGLAPWLRATPARLALSRARHAWFVPDEDDLAAGARWLRCDVAVTRRDTALLNLPEQARGLLKNDASLDRYGRCARTDQAGIAAGEGGRVCSLPHTWRAVAARRLGTAGDAYPGAAVRRDVLGRCEQPARAFTGNSTGDIAVGWLPPSRAGWAAGDRFGLCWTRTRE</sequence>
<evidence type="ECO:0000313" key="4">
    <source>
        <dbReference type="Proteomes" id="UP000307768"/>
    </source>
</evidence>